<gene>
    <name evidence="3" type="ORF">PYCCODRAFT_1430500</name>
</gene>
<dbReference type="STRING" id="1353009.A0A1Y2J1I2"/>
<feature type="domain" description="CRAL-TRIO" evidence="2">
    <location>
        <begin position="83"/>
        <end position="256"/>
    </location>
</feature>
<dbReference type="InterPro" id="IPR036273">
    <property type="entry name" value="CRAL/TRIO_N_dom_sf"/>
</dbReference>
<dbReference type="OrthoDB" id="1434354at2759"/>
<keyword evidence="4" id="KW-1185">Reference proteome</keyword>
<dbReference type="SMART" id="SM00516">
    <property type="entry name" value="SEC14"/>
    <property type="match status" value="1"/>
</dbReference>
<dbReference type="InterPro" id="IPR001251">
    <property type="entry name" value="CRAL-TRIO_dom"/>
</dbReference>
<dbReference type="PANTHER" id="PTHR45657">
    <property type="entry name" value="CRAL-TRIO DOMAIN-CONTAINING PROTEIN YKL091C-RELATED"/>
    <property type="match status" value="1"/>
</dbReference>
<dbReference type="Gene3D" id="1.10.8.20">
    <property type="entry name" value="N-terminal domain of phosphatidylinositol transfer protein sec14p"/>
    <property type="match status" value="1"/>
</dbReference>
<dbReference type="InterPro" id="IPR011074">
    <property type="entry name" value="CRAL/TRIO_N_dom"/>
</dbReference>
<dbReference type="PROSITE" id="PS50191">
    <property type="entry name" value="CRAL_TRIO"/>
    <property type="match status" value="1"/>
</dbReference>
<dbReference type="InterPro" id="IPR051026">
    <property type="entry name" value="PI/PC_transfer"/>
</dbReference>
<dbReference type="PANTHER" id="PTHR45657:SF1">
    <property type="entry name" value="CRAL-TRIO DOMAIN-CONTAINING PROTEIN YKL091C-RELATED"/>
    <property type="match status" value="1"/>
</dbReference>
<proteinExistence type="predicted"/>
<evidence type="ECO:0000259" key="2">
    <source>
        <dbReference type="PROSITE" id="PS50191"/>
    </source>
</evidence>
<dbReference type="InterPro" id="IPR036865">
    <property type="entry name" value="CRAL-TRIO_dom_sf"/>
</dbReference>
<dbReference type="CDD" id="cd00170">
    <property type="entry name" value="SEC14"/>
    <property type="match status" value="1"/>
</dbReference>
<dbReference type="SUPFAM" id="SSF52087">
    <property type="entry name" value="CRAL/TRIO domain"/>
    <property type="match status" value="1"/>
</dbReference>
<dbReference type="Pfam" id="PF03765">
    <property type="entry name" value="CRAL_TRIO_N"/>
    <property type="match status" value="1"/>
</dbReference>
<dbReference type="EMBL" id="KZ084088">
    <property type="protein sequence ID" value="OSD07256.1"/>
    <property type="molecule type" value="Genomic_DNA"/>
</dbReference>
<protein>
    <submittedName>
        <fullName evidence="3">CRAL/TRIO domain-containing protein</fullName>
    </submittedName>
</protein>
<organism evidence="3 4">
    <name type="scientific">Trametes coccinea (strain BRFM310)</name>
    <name type="common">Pycnoporus coccineus</name>
    <dbReference type="NCBI Taxonomy" id="1353009"/>
    <lineage>
        <taxon>Eukaryota</taxon>
        <taxon>Fungi</taxon>
        <taxon>Dikarya</taxon>
        <taxon>Basidiomycota</taxon>
        <taxon>Agaricomycotina</taxon>
        <taxon>Agaricomycetes</taxon>
        <taxon>Polyporales</taxon>
        <taxon>Polyporaceae</taxon>
        <taxon>Trametes</taxon>
    </lineage>
</organism>
<dbReference type="SMART" id="SM01100">
    <property type="entry name" value="CRAL_TRIO_N"/>
    <property type="match status" value="1"/>
</dbReference>
<feature type="compositionally biased region" description="Low complexity" evidence="1">
    <location>
        <begin position="350"/>
        <end position="390"/>
    </location>
</feature>
<evidence type="ECO:0000313" key="3">
    <source>
        <dbReference type="EMBL" id="OSD07256.1"/>
    </source>
</evidence>
<sequence>MAPKDKEEILKEFRETLVKQDLIRDGDTIGTDDDTLLRFLRARHFNLKQSTIMWKNCQHWRKTVEGVGIDELYRQIDPFDYPERELVFDCWPLYFHKVDKKGRPLNFHHFGGINLNKLQKNMSLERFWRTVLVNCEALTREVLPAAAEAAGRPIGGTFVVVDLAGFGISQFWQMKDFARSSFQVSQDYFPETMAQLAIVNAPMGFSTIWNVMKPWLAKETVAKVAIYGSDYRKALLELIDEDALPASLGGKCTCNGMGGCMKSNAGPWMHERKQRREAWLKGERETMAILPGELHGGVKVGKQENTAGKDEVATPSEQHSADAKQEASSEEAQATSSADTTKETAPADAPTETPSSSEPSPESGSTSETSSLATPASEASHAEPAPAGEPMSKEASVEEVYQHHPDTRVVQTGDLHSEPAALAG</sequence>
<feature type="compositionally biased region" description="Low complexity" evidence="1">
    <location>
        <begin position="330"/>
        <end position="339"/>
    </location>
</feature>
<feature type="region of interest" description="Disordered" evidence="1">
    <location>
        <begin position="305"/>
        <end position="424"/>
    </location>
</feature>
<dbReference type="SUPFAM" id="SSF46938">
    <property type="entry name" value="CRAL/TRIO N-terminal domain"/>
    <property type="match status" value="1"/>
</dbReference>
<dbReference type="AlphaFoldDB" id="A0A1Y2J1I2"/>
<feature type="compositionally biased region" description="Basic and acidic residues" evidence="1">
    <location>
        <begin position="391"/>
        <end position="407"/>
    </location>
</feature>
<accession>A0A1Y2J1I2</accession>
<dbReference type="Proteomes" id="UP000193067">
    <property type="component" value="Unassembled WGS sequence"/>
</dbReference>
<dbReference type="Gene3D" id="3.40.525.10">
    <property type="entry name" value="CRAL-TRIO lipid binding domain"/>
    <property type="match status" value="1"/>
</dbReference>
<evidence type="ECO:0000256" key="1">
    <source>
        <dbReference type="SAM" id="MobiDB-lite"/>
    </source>
</evidence>
<reference evidence="3 4" key="1">
    <citation type="journal article" date="2015" name="Biotechnol. Biofuels">
        <title>Enhanced degradation of softwood versus hardwood by the white-rot fungus Pycnoporus coccineus.</title>
        <authorList>
            <person name="Couturier M."/>
            <person name="Navarro D."/>
            <person name="Chevret D."/>
            <person name="Henrissat B."/>
            <person name="Piumi F."/>
            <person name="Ruiz-Duenas F.J."/>
            <person name="Martinez A.T."/>
            <person name="Grigoriev I.V."/>
            <person name="Riley R."/>
            <person name="Lipzen A."/>
            <person name="Berrin J.G."/>
            <person name="Master E.R."/>
            <person name="Rosso M.N."/>
        </authorList>
    </citation>
    <scope>NUCLEOTIDE SEQUENCE [LARGE SCALE GENOMIC DNA]</scope>
    <source>
        <strain evidence="3 4">BRFM310</strain>
    </source>
</reference>
<evidence type="ECO:0000313" key="4">
    <source>
        <dbReference type="Proteomes" id="UP000193067"/>
    </source>
</evidence>
<name>A0A1Y2J1I2_TRAC3</name>
<dbReference type="Pfam" id="PF00650">
    <property type="entry name" value="CRAL_TRIO"/>
    <property type="match status" value="1"/>
</dbReference>